<feature type="non-terminal residue" evidence="1">
    <location>
        <position position="1"/>
    </location>
</feature>
<protein>
    <submittedName>
        <fullName evidence="1">Uncharacterized protein</fullName>
    </submittedName>
</protein>
<evidence type="ECO:0000313" key="1">
    <source>
        <dbReference type="EMBL" id="GAH71760.1"/>
    </source>
</evidence>
<gene>
    <name evidence="1" type="ORF">S03H2_49356</name>
</gene>
<dbReference type="EMBL" id="BARU01031180">
    <property type="protein sequence ID" value="GAH71760.1"/>
    <property type="molecule type" value="Genomic_DNA"/>
</dbReference>
<organism evidence="1">
    <name type="scientific">marine sediment metagenome</name>
    <dbReference type="NCBI Taxonomy" id="412755"/>
    <lineage>
        <taxon>unclassified sequences</taxon>
        <taxon>metagenomes</taxon>
        <taxon>ecological metagenomes</taxon>
    </lineage>
</organism>
<dbReference type="AlphaFoldDB" id="X1IR80"/>
<reference evidence="1" key="1">
    <citation type="journal article" date="2014" name="Front. Microbiol.">
        <title>High frequency of phylogenetically diverse reductive dehalogenase-homologous genes in deep subseafloor sedimentary metagenomes.</title>
        <authorList>
            <person name="Kawai M."/>
            <person name="Futagami T."/>
            <person name="Toyoda A."/>
            <person name="Takaki Y."/>
            <person name="Nishi S."/>
            <person name="Hori S."/>
            <person name="Arai W."/>
            <person name="Tsubouchi T."/>
            <person name="Morono Y."/>
            <person name="Uchiyama I."/>
            <person name="Ito T."/>
            <person name="Fujiyama A."/>
            <person name="Inagaki F."/>
            <person name="Takami H."/>
        </authorList>
    </citation>
    <scope>NUCLEOTIDE SEQUENCE</scope>
    <source>
        <strain evidence="1">Expedition CK06-06</strain>
    </source>
</reference>
<feature type="non-terminal residue" evidence="1">
    <location>
        <position position="263"/>
    </location>
</feature>
<proteinExistence type="predicted"/>
<accession>X1IR80</accession>
<comment type="caution">
    <text evidence="1">The sequence shown here is derived from an EMBL/GenBank/DDBJ whole genome shotgun (WGS) entry which is preliminary data.</text>
</comment>
<sequence>TTTELFWFSGRQSTQEEAPSRRGGLFAPWSDVAIFDGEATLKVTAAAHEEDKGIVKGIVNVAWGRDLHPINEFGRLAGLWPQSKWLADAIEAGEVVKCEKTALNGMDVWCLELRPSAGGGRSSRVTMWVAPSLDFSIVREEHRNVNGQVIAEVIRSDFAELSSKTDSVWFPQRIVSQNYFVHDRQWTDRPWFTTDLRFSNITRTVADDELFLDFSLDDLPAGYVVMDNRREEAYTSGPIDRYDDEMKALAADLATYVSHGNLD</sequence>
<name>X1IR80_9ZZZZ</name>